<evidence type="ECO:0000313" key="3">
    <source>
        <dbReference type="Proteomes" id="UP001208570"/>
    </source>
</evidence>
<sequence length="139" mass="15233">MQWCIKSDWIDRAAKQLQYIDNDQYINVYTLPEPAEPTNIQLTKSTTSPTTSLTVAWTNGQNNDNAVVYKVRLDRQSSQTTTGTEIETTSNHAFTGLTPGAGYKVFVWAEVGDSSGKTTSEVVDSGTQSIYTGTSGIIR</sequence>
<dbReference type="Pfam" id="PF00041">
    <property type="entry name" value="fn3"/>
    <property type="match status" value="1"/>
</dbReference>
<dbReference type="InterPro" id="IPR036116">
    <property type="entry name" value="FN3_sf"/>
</dbReference>
<organism evidence="2 3">
    <name type="scientific">Paralvinella palmiformis</name>
    <dbReference type="NCBI Taxonomy" id="53620"/>
    <lineage>
        <taxon>Eukaryota</taxon>
        <taxon>Metazoa</taxon>
        <taxon>Spiralia</taxon>
        <taxon>Lophotrochozoa</taxon>
        <taxon>Annelida</taxon>
        <taxon>Polychaeta</taxon>
        <taxon>Sedentaria</taxon>
        <taxon>Canalipalpata</taxon>
        <taxon>Terebellida</taxon>
        <taxon>Terebelliformia</taxon>
        <taxon>Alvinellidae</taxon>
        <taxon>Paralvinella</taxon>
    </lineage>
</organism>
<evidence type="ECO:0000259" key="1">
    <source>
        <dbReference type="PROSITE" id="PS50853"/>
    </source>
</evidence>
<dbReference type="SUPFAM" id="SSF49265">
    <property type="entry name" value="Fibronectin type III"/>
    <property type="match status" value="1"/>
</dbReference>
<reference evidence="2" key="1">
    <citation type="journal article" date="2023" name="Mol. Biol. Evol.">
        <title>Third-Generation Sequencing Reveals the Adaptive Role of the Epigenome in Three Deep-Sea Polychaetes.</title>
        <authorList>
            <person name="Perez M."/>
            <person name="Aroh O."/>
            <person name="Sun Y."/>
            <person name="Lan Y."/>
            <person name="Juniper S.K."/>
            <person name="Young C.R."/>
            <person name="Angers B."/>
            <person name="Qian P.Y."/>
        </authorList>
    </citation>
    <scope>NUCLEOTIDE SEQUENCE</scope>
    <source>
        <strain evidence="2">P08H-3</strain>
    </source>
</reference>
<accession>A0AAD9IPJ2</accession>
<keyword evidence="3" id="KW-1185">Reference proteome</keyword>
<dbReference type="Proteomes" id="UP001208570">
    <property type="component" value="Unassembled WGS sequence"/>
</dbReference>
<dbReference type="InterPro" id="IPR003961">
    <property type="entry name" value="FN3_dom"/>
</dbReference>
<name>A0AAD9IPJ2_9ANNE</name>
<dbReference type="PROSITE" id="PS50853">
    <property type="entry name" value="FN3"/>
    <property type="match status" value="1"/>
</dbReference>
<proteinExistence type="predicted"/>
<dbReference type="InterPro" id="IPR013783">
    <property type="entry name" value="Ig-like_fold"/>
</dbReference>
<comment type="caution">
    <text evidence="2">The sequence shown here is derived from an EMBL/GenBank/DDBJ whole genome shotgun (WGS) entry which is preliminary data.</text>
</comment>
<protein>
    <recommendedName>
        <fullName evidence="1">Fibronectin type-III domain-containing protein</fullName>
    </recommendedName>
</protein>
<dbReference type="AlphaFoldDB" id="A0AAD9IPJ2"/>
<evidence type="ECO:0000313" key="2">
    <source>
        <dbReference type="EMBL" id="KAK2138661.1"/>
    </source>
</evidence>
<feature type="domain" description="Fibronectin type-III" evidence="1">
    <location>
        <begin position="36"/>
        <end position="130"/>
    </location>
</feature>
<gene>
    <name evidence="2" type="ORF">LSH36_2621g00000</name>
</gene>
<dbReference type="EMBL" id="JAODUP010002653">
    <property type="protein sequence ID" value="KAK2138661.1"/>
    <property type="molecule type" value="Genomic_DNA"/>
</dbReference>
<dbReference type="Gene3D" id="2.60.40.10">
    <property type="entry name" value="Immunoglobulins"/>
    <property type="match status" value="1"/>
</dbReference>
<dbReference type="SMART" id="SM00060">
    <property type="entry name" value="FN3"/>
    <property type="match status" value="1"/>
</dbReference>